<dbReference type="InterPro" id="IPR036640">
    <property type="entry name" value="ABC1_TM_sf"/>
</dbReference>
<dbReference type="EMBL" id="JAUTXY010000020">
    <property type="protein sequence ID" value="MEE2061641.1"/>
    <property type="molecule type" value="Genomic_DNA"/>
</dbReference>
<protein>
    <submittedName>
        <fullName evidence="10">ABC transporter ATP-binding protein</fullName>
    </submittedName>
</protein>
<gene>
    <name evidence="10" type="ORF">Q7514_29375</name>
</gene>
<evidence type="ECO:0000256" key="2">
    <source>
        <dbReference type="ARBA" id="ARBA00022692"/>
    </source>
</evidence>
<dbReference type="PANTHER" id="PTHR43394">
    <property type="entry name" value="ATP-DEPENDENT PERMEASE MDL1, MITOCHONDRIAL"/>
    <property type="match status" value="1"/>
</dbReference>
<dbReference type="Pfam" id="PF00664">
    <property type="entry name" value="ABC_membrane"/>
    <property type="match status" value="1"/>
</dbReference>
<evidence type="ECO:0000259" key="9">
    <source>
        <dbReference type="PROSITE" id="PS50929"/>
    </source>
</evidence>
<dbReference type="CDD" id="cd03254">
    <property type="entry name" value="ABCC_Glucan_exporter_like"/>
    <property type="match status" value="1"/>
</dbReference>
<dbReference type="InterPro" id="IPR039421">
    <property type="entry name" value="Type_1_exporter"/>
</dbReference>
<name>A0ABU7LJ96_9NOCA</name>
<dbReference type="Gene3D" id="3.40.50.300">
    <property type="entry name" value="P-loop containing nucleotide triphosphate hydrolases"/>
    <property type="match status" value="1"/>
</dbReference>
<proteinExistence type="predicted"/>
<keyword evidence="3" id="KW-0547">Nucleotide-binding</keyword>
<keyword evidence="5 7" id="KW-1133">Transmembrane helix</keyword>
<keyword evidence="2 7" id="KW-0812">Transmembrane</keyword>
<dbReference type="GO" id="GO:0005524">
    <property type="term" value="F:ATP binding"/>
    <property type="evidence" value="ECO:0007669"/>
    <property type="project" value="UniProtKB-KW"/>
</dbReference>
<evidence type="ECO:0000256" key="3">
    <source>
        <dbReference type="ARBA" id="ARBA00022741"/>
    </source>
</evidence>
<dbReference type="PROSITE" id="PS50929">
    <property type="entry name" value="ABC_TM1F"/>
    <property type="match status" value="1"/>
</dbReference>
<evidence type="ECO:0000256" key="1">
    <source>
        <dbReference type="ARBA" id="ARBA00004651"/>
    </source>
</evidence>
<feature type="domain" description="ABC transporter" evidence="8">
    <location>
        <begin position="373"/>
        <end position="607"/>
    </location>
</feature>
<evidence type="ECO:0000313" key="11">
    <source>
        <dbReference type="Proteomes" id="UP001336020"/>
    </source>
</evidence>
<feature type="transmembrane region" description="Helical" evidence="7">
    <location>
        <begin position="101"/>
        <end position="126"/>
    </location>
</feature>
<dbReference type="InterPro" id="IPR027417">
    <property type="entry name" value="P-loop_NTPase"/>
</dbReference>
<dbReference type="InterPro" id="IPR003593">
    <property type="entry name" value="AAA+_ATPase"/>
</dbReference>
<organism evidence="10 11">
    <name type="scientific">Rhodococcus artemisiae</name>
    <dbReference type="NCBI Taxonomy" id="714159"/>
    <lineage>
        <taxon>Bacteria</taxon>
        <taxon>Bacillati</taxon>
        <taxon>Actinomycetota</taxon>
        <taxon>Actinomycetes</taxon>
        <taxon>Mycobacteriales</taxon>
        <taxon>Nocardiaceae</taxon>
        <taxon>Rhodococcus</taxon>
    </lineage>
</organism>
<comment type="caution">
    <text evidence="10">The sequence shown here is derived from an EMBL/GenBank/DDBJ whole genome shotgun (WGS) entry which is preliminary data.</text>
</comment>
<evidence type="ECO:0000256" key="7">
    <source>
        <dbReference type="SAM" id="Phobius"/>
    </source>
</evidence>
<sequence>MKRLLHLLVSYRGFMIVILTATVGSVILTAIAPRILGHATDLIFNGVIGRMLPAGTTKEQAVADLRAQGQDTFADMVGSMDLTPGVGIDFTAVGRVLLTVLALYLGSALLAWVGAYLLNIVVVGTIKRLRSDVEDKVHRLPLHYYDTTPRGDLLSRVTNDLDNLSQSLQQTVSQALNSVLTVIAILIMMLSISPLLTIIALVAIPLSIVATVLIARRSKPHFSAQWSSTGKLNAQVEEAFTGHELMLAFGRQQEVEDEFDTRNDKLYNSSWRAQFISGLVQPTIMFLGNLNFVAVAVVGGLQVASGSISLGSVQAFIQYSRQFTQPLAQIGSMVNLLQSGVASAERIFDILDAEEQSADPADPQTPSTTSGRIDFDDVSFRYVPDKPLIENLSLVAEPGHMVAIVGPTGAGKTTLVNLIMRFYDVDSGTIRVDGVDSRRMTRDDLRERTGMVLQDSWLFGGTIYENIAYGDPTASREEVIEAAELSHVDHFVRALPDGYDTMLDEEGGGVSAGERQLITIARAFLAKPVVLILDEATSSVDTRTELLIQQAMATLRTDRTSFVIAHRLSTIRDADVIVVMEDGHIVEQGNHEQLLAVRGAYYDLYISQFTGPVETVDDAGQPSIVEQA</sequence>
<feature type="transmembrane region" description="Helical" evidence="7">
    <location>
        <begin position="175"/>
        <end position="192"/>
    </location>
</feature>
<keyword evidence="11" id="KW-1185">Reference proteome</keyword>
<evidence type="ECO:0000256" key="4">
    <source>
        <dbReference type="ARBA" id="ARBA00022840"/>
    </source>
</evidence>
<comment type="subcellular location">
    <subcellularLocation>
        <location evidence="1">Cell membrane</location>
        <topology evidence="1">Multi-pass membrane protein</topology>
    </subcellularLocation>
</comment>
<evidence type="ECO:0000256" key="6">
    <source>
        <dbReference type="ARBA" id="ARBA00023136"/>
    </source>
</evidence>
<dbReference type="Gene3D" id="1.20.1560.10">
    <property type="entry name" value="ABC transporter type 1, transmembrane domain"/>
    <property type="match status" value="1"/>
</dbReference>
<dbReference type="CDD" id="cd18547">
    <property type="entry name" value="ABC_6TM_Tm288_like"/>
    <property type="match status" value="1"/>
</dbReference>
<keyword evidence="4 10" id="KW-0067">ATP-binding</keyword>
<dbReference type="PROSITE" id="PS00211">
    <property type="entry name" value="ABC_TRANSPORTER_1"/>
    <property type="match status" value="1"/>
</dbReference>
<dbReference type="PROSITE" id="PS50893">
    <property type="entry name" value="ABC_TRANSPORTER_2"/>
    <property type="match status" value="1"/>
</dbReference>
<evidence type="ECO:0000313" key="10">
    <source>
        <dbReference type="EMBL" id="MEE2061641.1"/>
    </source>
</evidence>
<reference evidence="10 11" key="1">
    <citation type="submission" date="2023-07" db="EMBL/GenBank/DDBJ databases">
        <authorList>
            <person name="Girao M."/>
            <person name="Carvalho M.F."/>
        </authorList>
    </citation>
    <scope>NUCLEOTIDE SEQUENCE [LARGE SCALE GENOMIC DNA]</scope>
    <source>
        <strain evidence="10 11">YIM65754</strain>
    </source>
</reference>
<keyword evidence="6 7" id="KW-0472">Membrane</keyword>
<dbReference type="SUPFAM" id="SSF52540">
    <property type="entry name" value="P-loop containing nucleoside triphosphate hydrolases"/>
    <property type="match status" value="1"/>
</dbReference>
<dbReference type="InterPro" id="IPR011527">
    <property type="entry name" value="ABC1_TM_dom"/>
</dbReference>
<dbReference type="SMART" id="SM00382">
    <property type="entry name" value="AAA"/>
    <property type="match status" value="1"/>
</dbReference>
<feature type="transmembrane region" description="Helical" evidence="7">
    <location>
        <begin position="12"/>
        <end position="32"/>
    </location>
</feature>
<accession>A0ABU7LJ96</accession>
<dbReference type="Proteomes" id="UP001336020">
    <property type="component" value="Unassembled WGS sequence"/>
</dbReference>
<feature type="domain" description="ABC transmembrane type-1" evidence="9">
    <location>
        <begin position="16"/>
        <end position="339"/>
    </location>
</feature>
<evidence type="ECO:0000259" key="8">
    <source>
        <dbReference type="PROSITE" id="PS50893"/>
    </source>
</evidence>
<dbReference type="PANTHER" id="PTHR43394:SF1">
    <property type="entry name" value="ATP-BINDING CASSETTE SUB-FAMILY B MEMBER 10, MITOCHONDRIAL"/>
    <property type="match status" value="1"/>
</dbReference>
<dbReference type="SUPFAM" id="SSF90123">
    <property type="entry name" value="ABC transporter transmembrane region"/>
    <property type="match status" value="1"/>
</dbReference>
<dbReference type="InterPro" id="IPR003439">
    <property type="entry name" value="ABC_transporter-like_ATP-bd"/>
</dbReference>
<dbReference type="Pfam" id="PF00005">
    <property type="entry name" value="ABC_tran"/>
    <property type="match status" value="1"/>
</dbReference>
<feature type="transmembrane region" description="Helical" evidence="7">
    <location>
        <begin position="198"/>
        <end position="215"/>
    </location>
</feature>
<dbReference type="InterPro" id="IPR017871">
    <property type="entry name" value="ABC_transporter-like_CS"/>
</dbReference>
<evidence type="ECO:0000256" key="5">
    <source>
        <dbReference type="ARBA" id="ARBA00022989"/>
    </source>
</evidence>